<feature type="domain" description="Response regulatory" evidence="2">
    <location>
        <begin position="4"/>
        <end position="85"/>
    </location>
</feature>
<organism evidence="3">
    <name type="scientific">marine sediment metagenome</name>
    <dbReference type="NCBI Taxonomy" id="412755"/>
    <lineage>
        <taxon>unclassified sequences</taxon>
        <taxon>metagenomes</taxon>
        <taxon>ecological metagenomes</taxon>
    </lineage>
</organism>
<dbReference type="GO" id="GO:0000160">
    <property type="term" value="P:phosphorelay signal transduction system"/>
    <property type="evidence" value="ECO:0007669"/>
    <property type="project" value="InterPro"/>
</dbReference>
<dbReference type="PROSITE" id="PS50110">
    <property type="entry name" value="RESPONSE_REGULATORY"/>
    <property type="match status" value="1"/>
</dbReference>
<dbReference type="Gene3D" id="3.40.50.2300">
    <property type="match status" value="1"/>
</dbReference>
<dbReference type="AlphaFoldDB" id="A0A0F9D513"/>
<dbReference type="SMART" id="SM00448">
    <property type="entry name" value="REC"/>
    <property type="match status" value="1"/>
</dbReference>
<dbReference type="PANTHER" id="PTHR44591:SF3">
    <property type="entry name" value="RESPONSE REGULATORY DOMAIN-CONTAINING PROTEIN"/>
    <property type="match status" value="1"/>
</dbReference>
<dbReference type="InterPro" id="IPR001789">
    <property type="entry name" value="Sig_transdc_resp-reg_receiver"/>
</dbReference>
<dbReference type="InterPro" id="IPR050595">
    <property type="entry name" value="Bact_response_regulator"/>
</dbReference>
<reference evidence="3" key="1">
    <citation type="journal article" date="2015" name="Nature">
        <title>Complex archaea that bridge the gap between prokaryotes and eukaryotes.</title>
        <authorList>
            <person name="Spang A."/>
            <person name="Saw J.H."/>
            <person name="Jorgensen S.L."/>
            <person name="Zaremba-Niedzwiedzka K."/>
            <person name="Martijn J."/>
            <person name="Lind A.E."/>
            <person name="van Eijk R."/>
            <person name="Schleper C."/>
            <person name="Guy L."/>
            <person name="Ettema T.J."/>
        </authorList>
    </citation>
    <scope>NUCLEOTIDE SEQUENCE</scope>
</reference>
<dbReference type="PANTHER" id="PTHR44591">
    <property type="entry name" value="STRESS RESPONSE REGULATOR PROTEIN 1"/>
    <property type="match status" value="1"/>
</dbReference>
<sequence>MSERVLVADDSGVIRAIITDCLKDVGVSDVVEAADGSQAMALVEQEDFALVIIDWVMPVCNGLDVIKAIRAKGSQVPIIMVTAAG</sequence>
<evidence type="ECO:0000256" key="1">
    <source>
        <dbReference type="ARBA" id="ARBA00022553"/>
    </source>
</evidence>
<evidence type="ECO:0000259" key="2">
    <source>
        <dbReference type="PROSITE" id="PS50110"/>
    </source>
</evidence>
<dbReference type="Pfam" id="PF00072">
    <property type="entry name" value="Response_reg"/>
    <property type="match status" value="1"/>
</dbReference>
<name>A0A0F9D513_9ZZZZ</name>
<keyword evidence="1" id="KW-0597">Phosphoprotein</keyword>
<accession>A0A0F9D513</accession>
<dbReference type="InterPro" id="IPR011006">
    <property type="entry name" value="CheY-like_superfamily"/>
</dbReference>
<gene>
    <name evidence="3" type="ORF">LCGC14_2531120</name>
</gene>
<comment type="caution">
    <text evidence="3">The sequence shown here is derived from an EMBL/GenBank/DDBJ whole genome shotgun (WGS) entry which is preliminary data.</text>
</comment>
<protein>
    <recommendedName>
        <fullName evidence="2">Response regulatory domain-containing protein</fullName>
    </recommendedName>
</protein>
<dbReference type="EMBL" id="LAZR01041079">
    <property type="protein sequence ID" value="KKL12901.1"/>
    <property type="molecule type" value="Genomic_DNA"/>
</dbReference>
<proteinExistence type="predicted"/>
<dbReference type="SUPFAM" id="SSF52172">
    <property type="entry name" value="CheY-like"/>
    <property type="match status" value="1"/>
</dbReference>
<feature type="non-terminal residue" evidence="3">
    <location>
        <position position="85"/>
    </location>
</feature>
<evidence type="ECO:0000313" key="3">
    <source>
        <dbReference type="EMBL" id="KKL12901.1"/>
    </source>
</evidence>